<gene>
    <name evidence="2" type="primary">Khk_0</name>
    <name evidence="2" type="ORF">CM83_19981</name>
    <name evidence="3" type="ORF">g.6056</name>
</gene>
<feature type="compositionally biased region" description="Polar residues" evidence="1">
    <location>
        <begin position="1"/>
        <end position="16"/>
    </location>
</feature>
<dbReference type="EMBL" id="GBHO01000643">
    <property type="protein sequence ID" value="JAG42961.1"/>
    <property type="molecule type" value="Transcribed_RNA"/>
</dbReference>
<feature type="region of interest" description="Disordered" evidence="1">
    <location>
        <begin position="1"/>
        <end position="27"/>
    </location>
</feature>
<organism evidence="2">
    <name type="scientific">Lygus hesperus</name>
    <name type="common">Western plant bug</name>
    <dbReference type="NCBI Taxonomy" id="30085"/>
    <lineage>
        <taxon>Eukaryota</taxon>
        <taxon>Metazoa</taxon>
        <taxon>Ecdysozoa</taxon>
        <taxon>Arthropoda</taxon>
        <taxon>Hexapoda</taxon>
        <taxon>Insecta</taxon>
        <taxon>Pterygota</taxon>
        <taxon>Neoptera</taxon>
        <taxon>Paraneoptera</taxon>
        <taxon>Hemiptera</taxon>
        <taxon>Heteroptera</taxon>
        <taxon>Panheteroptera</taxon>
        <taxon>Cimicomorpha</taxon>
        <taxon>Miridae</taxon>
        <taxon>Mirini</taxon>
        <taxon>Lygus</taxon>
    </lineage>
</organism>
<evidence type="ECO:0000313" key="2">
    <source>
        <dbReference type="EMBL" id="JAG42961.1"/>
    </source>
</evidence>
<sequence>MHKTLSTGEGSDSGASNEGAILNNNNNNSMSSGADLDMTLNNLAAGSIYNTTSRKHATVRYSFCIEDPYEENLNLGRHMGISKSLRVQGEFCRGLLSLLKDDITHSCVFASSDAN</sequence>
<dbReference type="EMBL" id="GDHC01006789">
    <property type="protein sequence ID" value="JAQ11840.1"/>
    <property type="molecule type" value="Transcribed_RNA"/>
</dbReference>
<keyword evidence="2" id="KW-0418">Kinase</keyword>
<reference evidence="2" key="2">
    <citation type="submission" date="2014-07" db="EMBL/GenBank/DDBJ databases">
        <authorList>
            <person name="Hull J."/>
        </authorList>
    </citation>
    <scope>NUCLEOTIDE SEQUENCE</scope>
</reference>
<dbReference type="GO" id="GO:0016301">
    <property type="term" value="F:kinase activity"/>
    <property type="evidence" value="ECO:0007669"/>
    <property type="project" value="UniProtKB-KW"/>
</dbReference>
<name>A0A0A9ZG09_LYGHE</name>
<keyword evidence="2" id="KW-0808">Transferase</keyword>
<protein>
    <submittedName>
        <fullName evidence="2">Ketohexokinase</fullName>
    </submittedName>
</protein>
<dbReference type="AlphaFoldDB" id="A0A0A9ZG09"/>
<proteinExistence type="predicted"/>
<reference evidence="2" key="1">
    <citation type="journal article" date="2014" name="PLoS ONE">
        <title>Transcriptome-Based Identification of ABC Transporters in the Western Tarnished Plant Bug Lygus hesperus.</title>
        <authorList>
            <person name="Hull J.J."/>
            <person name="Chaney K."/>
            <person name="Geib S.M."/>
            <person name="Fabrick J.A."/>
            <person name="Brent C.S."/>
            <person name="Walsh D."/>
            <person name="Lavine L.C."/>
        </authorList>
    </citation>
    <scope>NUCLEOTIDE SEQUENCE</scope>
</reference>
<dbReference type="SUPFAM" id="SSF81631">
    <property type="entry name" value="PAP/OAS1 substrate-binding domain"/>
    <property type="match status" value="1"/>
</dbReference>
<evidence type="ECO:0000256" key="1">
    <source>
        <dbReference type="SAM" id="MobiDB-lite"/>
    </source>
</evidence>
<reference evidence="3" key="3">
    <citation type="journal article" date="2016" name="Gigascience">
        <title>De novo construction of an expanded transcriptome assembly for the western tarnished plant bug, Lygus hesperus.</title>
        <authorList>
            <person name="Tassone E.E."/>
            <person name="Geib S.M."/>
            <person name="Hall B."/>
            <person name="Fabrick J.A."/>
            <person name="Brent C.S."/>
            <person name="Hull J.J."/>
        </authorList>
    </citation>
    <scope>NUCLEOTIDE SEQUENCE</scope>
</reference>
<evidence type="ECO:0000313" key="3">
    <source>
        <dbReference type="EMBL" id="JAQ11840.1"/>
    </source>
</evidence>
<dbReference type="Gene3D" id="1.10.1410.10">
    <property type="match status" value="1"/>
</dbReference>
<accession>A0A0A9ZG09</accession>